<comment type="caution">
    <text evidence="1">The sequence shown here is derived from an EMBL/GenBank/DDBJ whole genome shotgun (WGS) entry which is preliminary data.</text>
</comment>
<sequence length="192" mass="21790">MKYIRSCVKRRIVGLLVLTEVVSMTRVLTKDKATDDQGQRSEWTKLYQKIEAIRLGCVQSIGGRLESRTLWHVGRGTSWAWNSYAVGREELAKRRLVVGERKRRDSELHLVGKCSETLPTNRTNVSENAIVGFRTIRRPSPINGDDDENEKAGIFLIGLQARASPAERPLLRILLENLRTEFAQKAIHALVL</sequence>
<evidence type="ECO:0000313" key="1">
    <source>
        <dbReference type="EMBL" id="KAF7396784.1"/>
    </source>
</evidence>
<evidence type="ECO:0000313" key="2">
    <source>
        <dbReference type="Proteomes" id="UP000614350"/>
    </source>
</evidence>
<protein>
    <submittedName>
        <fullName evidence="1">Uncharacterized protein</fullName>
    </submittedName>
</protein>
<gene>
    <name evidence="1" type="ORF">HZH66_007646</name>
</gene>
<proteinExistence type="predicted"/>
<dbReference type="Proteomes" id="UP000614350">
    <property type="component" value="Unassembled WGS sequence"/>
</dbReference>
<accession>A0A834N6H2</accession>
<dbReference type="AlphaFoldDB" id="A0A834N6H2"/>
<name>A0A834N6H2_VESVU</name>
<organism evidence="1 2">
    <name type="scientific">Vespula vulgaris</name>
    <name type="common">Yellow jacket</name>
    <name type="synonym">Wasp</name>
    <dbReference type="NCBI Taxonomy" id="7454"/>
    <lineage>
        <taxon>Eukaryota</taxon>
        <taxon>Metazoa</taxon>
        <taxon>Ecdysozoa</taxon>
        <taxon>Arthropoda</taxon>
        <taxon>Hexapoda</taxon>
        <taxon>Insecta</taxon>
        <taxon>Pterygota</taxon>
        <taxon>Neoptera</taxon>
        <taxon>Endopterygota</taxon>
        <taxon>Hymenoptera</taxon>
        <taxon>Apocrita</taxon>
        <taxon>Aculeata</taxon>
        <taxon>Vespoidea</taxon>
        <taxon>Vespidae</taxon>
        <taxon>Vespinae</taxon>
        <taxon>Vespula</taxon>
    </lineage>
</organism>
<dbReference type="EMBL" id="JACSEA010000007">
    <property type="protein sequence ID" value="KAF7396784.1"/>
    <property type="molecule type" value="Genomic_DNA"/>
</dbReference>
<keyword evidence="2" id="KW-1185">Reference proteome</keyword>
<reference evidence="1" key="1">
    <citation type="journal article" date="2020" name="G3 (Bethesda)">
        <title>High-Quality Assemblies for Three Invasive Social Wasps from the &lt;i&gt;Vespula&lt;/i&gt; Genus.</title>
        <authorList>
            <person name="Harrop T.W.R."/>
            <person name="Guhlin J."/>
            <person name="McLaughlin G.M."/>
            <person name="Permina E."/>
            <person name="Stockwell P."/>
            <person name="Gilligan J."/>
            <person name="Le Lec M.F."/>
            <person name="Gruber M.A.M."/>
            <person name="Quinn O."/>
            <person name="Lovegrove M."/>
            <person name="Duncan E.J."/>
            <person name="Remnant E.J."/>
            <person name="Van Eeckhoven J."/>
            <person name="Graham B."/>
            <person name="Knapp R.A."/>
            <person name="Langford K.W."/>
            <person name="Kronenberg Z."/>
            <person name="Press M.O."/>
            <person name="Eacker S.M."/>
            <person name="Wilson-Rankin E.E."/>
            <person name="Purcell J."/>
            <person name="Lester P.J."/>
            <person name="Dearden P.K."/>
        </authorList>
    </citation>
    <scope>NUCLEOTIDE SEQUENCE</scope>
    <source>
        <strain evidence="1">Marl-1</strain>
    </source>
</reference>